<dbReference type="GO" id="GO:0005524">
    <property type="term" value="F:ATP binding"/>
    <property type="evidence" value="ECO:0007669"/>
    <property type="project" value="UniProtKB-UniRule"/>
</dbReference>
<keyword evidence="10 12" id="KW-0630">Potassium</keyword>
<dbReference type="InterPro" id="IPR011877">
    <property type="entry name" value="Ribokinase"/>
</dbReference>
<sequence length="358" mass="37083">MFKTTLGPFLLLLLSHLSSTALAFTMKARVAVVGSANQDLTTYTAVLPQMGETVTGTTFATSCGGKGSNQACAAASLGLTPVTMICRMGDDVFAKDLLANFKKKGVHVDEEATILQGISTGVASIVVDTKTGDNMIIVTPGANHQMKASDVERSLKGLSEKPAAVVVQLEILKEAALAALKTGSELGAITILNPAPAPEAGVLDDFYKYTDIIIPNETELRKICGVVEDAKGGSDMEEYLAKQLLTDSGVRKAVIVTLGARGAMVVARDQEGADGVTVSYVNQPDDLPCKNDPIADTIGAGDAFCGALAAYLSSGVGLEEAAAMACGLASMSIRRTGASYPSPDEIPDCLKIKSAVDC</sequence>
<keyword evidence="13" id="KW-0732">Signal</keyword>
<dbReference type="Gene3D" id="3.40.1190.20">
    <property type="match status" value="1"/>
</dbReference>
<proteinExistence type="inferred from homology"/>
<feature type="binding site" evidence="12">
    <location>
        <position position="302"/>
    </location>
    <ligand>
        <name>substrate</name>
    </ligand>
</feature>
<comment type="similarity">
    <text evidence="1">Belongs to the carbohydrate kinase pfkB family.</text>
</comment>
<keyword evidence="4 12" id="KW-0808">Transferase</keyword>
<dbReference type="HAMAP" id="MF_01987">
    <property type="entry name" value="Ribokinase"/>
    <property type="match status" value="1"/>
</dbReference>
<evidence type="ECO:0000256" key="4">
    <source>
        <dbReference type="ARBA" id="ARBA00022679"/>
    </source>
</evidence>
<keyword evidence="9 12" id="KW-0460">Magnesium</keyword>
<evidence type="ECO:0000256" key="13">
    <source>
        <dbReference type="SAM" id="SignalP"/>
    </source>
</evidence>
<evidence type="ECO:0000256" key="5">
    <source>
        <dbReference type="ARBA" id="ARBA00022723"/>
    </source>
</evidence>
<keyword evidence="8 12" id="KW-0067">ATP-binding</keyword>
<evidence type="ECO:0000256" key="8">
    <source>
        <dbReference type="ARBA" id="ARBA00022840"/>
    </source>
</evidence>
<dbReference type="GO" id="GO:0019303">
    <property type="term" value="P:D-ribose catabolic process"/>
    <property type="evidence" value="ECO:0007669"/>
    <property type="project" value="UniProtKB-UniRule"/>
</dbReference>
<feature type="binding site" evidence="12">
    <location>
        <position position="337"/>
    </location>
    <ligand>
        <name>K(+)</name>
        <dbReference type="ChEBI" id="CHEBI:29103"/>
    </ligand>
</feature>
<dbReference type="InParanoid" id="A0A1Z5JEB8"/>
<comment type="function">
    <text evidence="12">Catalyzes the phosphorylation of ribose at O-5 in a reaction requiring ATP and magnesium. The resulting D-ribose-5-phosphate can then be used either for sythesis of nucleotides, histidine, and tryptophan, or as a component of the pentose phosphate pathway.</text>
</comment>
<dbReference type="SUPFAM" id="SSF53613">
    <property type="entry name" value="Ribokinase-like"/>
    <property type="match status" value="1"/>
</dbReference>
<dbReference type="GO" id="GO:0004747">
    <property type="term" value="F:ribokinase activity"/>
    <property type="evidence" value="ECO:0007669"/>
    <property type="project" value="UniProtKB-UniRule"/>
</dbReference>
<feature type="binding site" evidence="12">
    <location>
        <position position="298"/>
    </location>
    <ligand>
        <name>K(+)</name>
        <dbReference type="ChEBI" id="CHEBI:29103"/>
    </ligand>
</feature>
<feature type="signal peptide" evidence="13">
    <location>
        <begin position="1"/>
        <end position="23"/>
    </location>
</feature>
<keyword evidence="16" id="KW-1185">Reference proteome</keyword>
<reference evidence="15 16" key="1">
    <citation type="journal article" date="2015" name="Plant Cell">
        <title>Oil accumulation by the oleaginous diatom Fistulifera solaris as revealed by the genome and transcriptome.</title>
        <authorList>
            <person name="Tanaka T."/>
            <person name="Maeda Y."/>
            <person name="Veluchamy A."/>
            <person name="Tanaka M."/>
            <person name="Abida H."/>
            <person name="Marechal E."/>
            <person name="Bowler C."/>
            <person name="Muto M."/>
            <person name="Sunaga Y."/>
            <person name="Tanaka M."/>
            <person name="Yoshino T."/>
            <person name="Taniguchi T."/>
            <person name="Fukuda Y."/>
            <person name="Nemoto M."/>
            <person name="Matsumoto M."/>
            <person name="Wong P.S."/>
            <person name="Aburatani S."/>
            <person name="Fujibuchi W."/>
        </authorList>
    </citation>
    <scope>NUCLEOTIDE SEQUENCE [LARGE SCALE GENOMIC DNA]</scope>
    <source>
        <strain evidence="15 16">JPCC DA0580</strain>
    </source>
</reference>
<dbReference type="CDD" id="cd01174">
    <property type="entry name" value="ribokinase"/>
    <property type="match status" value="1"/>
</dbReference>
<dbReference type="PRINTS" id="PR00990">
    <property type="entry name" value="RIBOKINASE"/>
</dbReference>
<comment type="cofactor">
    <cofactor evidence="12">
        <name>Mg(2+)</name>
        <dbReference type="ChEBI" id="CHEBI:18420"/>
    </cofactor>
    <text evidence="12">Requires a divalent cation, most likely magnesium in vivo, as an electrophilic catalyst to aid phosphoryl group transfer. It is the chelate of the metal and the nucleotide that is the actual substrate.</text>
</comment>
<comment type="catalytic activity">
    <reaction evidence="12">
        <text>D-ribose + ATP = D-ribose 5-phosphate + ADP + H(+)</text>
        <dbReference type="Rhea" id="RHEA:13697"/>
        <dbReference type="ChEBI" id="CHEBI:15378"/>
        <dbReference type="ChEBI" id="CHEBI:30616"/>
        <dbReference type="ChEBI" id="CHEBI:47013"/>
        <dbReference type="ChEBI" id="CHEBI:78346"/>
        <dbReference type="ChEBI" id="CHEBI:456216"/>
        <dbReference type="EC" id="2.7.1.15"/>
    </reaction>
</comment>
<feature type="binding site" evidence="12">
    <location>
        <position position="339"/>
    </location>
    <ligand>
        <name>K(+)</name>
        <dbReference type="ChEBI" id="CHEBI:29103"/>
    </ligand>
</feature>
<evidence type="ECO:0000313" key="16">
    <source>
        <dbReference type="Proteomes" id="UP000198406"/>
    </source>
</evidence>
<comment type="activity regulation">
    <text evidence="12">Activated by a monovalent cation that binds near, but not in, the active site. The most likely occupant of the site in vivo is potassium. Ion binding induces a conformational change that may alter substrate affinity.</text>
</comment>
<dbReference type="PANTHER" id="PTHR10584:SF166">
    <property type="entry name" value="RIBOKINASE"/>
    <property type="match status" value="1"/>
</dbReference>
<comment type="subcellular location">
    <subcellularLocation>
        <location evidence="12">Cytoplasm</location>
    </subcellularLocation>
    <subcellularLocation>
        <location evidence="12">Nucleus</location>
    </subcellularLocation>
</comment>
<keyword evidence="12" id="KW-0963">Cytoplasm</keyword>
<evidence type="ECO:0000256" key="11">
    <source>
        <dbReference type="ARBA" id="ARBA00023277"/>
    </source>
</evidence>
<comment type="subunit">
    <text evidence="12">Homodimer.</text>
</comment>
<dbReference type="AlphaFoldDB" id="A0A1Z5JEB8"/>
<feature type="chain" id="PRO_5012667452" description="Ribokinase" evidence="13">
    <location>
        <begin position="24"/>
        <end position="358"/>
    </location>
</feature>
<dbReference type="EC" id="2.7.1.15" evidence="2 12"/>
<comment type="caution">
    <text evidence="12">Lacks conserved residue(s) required for the propagation of feature annotation.</text>
</comment>
<dbReference type="Pfam" id="PF00294">
    <property type="entry name" value="PfkB"/>
    <property type="match status" value="1"/>
</dbReference>
<dbReference type="InterPro" id="IPR011611">
    <property type="entry name" value="PfkB_dom"/>
</dbReference>
<feature type="binding site" evidence="12">
    <location>
        <begin position="257"/>
        <end position="262"/>
    </location>
    <ligand>
        <name>ATP</name>
        <dbReference type="ChEBI" id="CHEBI:30616"/>
    </ligand>
</feature>
<evidence type="ECO:0000256" key="10">
    <source>
        <dbReference type="ARBA" id="ARBA00022958"/>
    </source>
</evidence>
<evidence type="ECO:0000256" key="1">
    <source>
        <dbReference type="ARBA" id="ARBA00005380"/>
    </source>
</evidence>
<accession>A0A1Z5JEB8</accession>
<evidence type="ECO:0000256" key="9">
    <source>
        <dbReference type="ARBA" id="ARBA00022842"/>
    </source>
</evidence>
<keyword evidence="12" id="KW-0539">Nucleus</keyword>
<comment type="caution">
    <text evidence="15">The sequence shown here is derived from an EMBL/GenBank/DDBJ whole genome shotgun (WGS) entry which is preliminary data.</text>
</comment>
<evidence type="ECO:0000256" key="12">
    <source>
        <dbReference type="HAMAP-Rule" id="MF_03215"/>
    </source>
</evidence>
<feature type="active site" description="Proton acceptor" evidence="12">
    <location>
        <position position="302"/>
    </location>
</feature>
<feature type="binding site" evidence="12">
    <location>
        <begin position="37"/>
        <end position="39"/>
    </location>
    <ligand>
        <name>substrate</name>
    </ligand>
</feature>
<dbReference type="GO" id="GO:0005737">
    <property type="term" value="C:cytoplasm"/>
    <property type="evidence" value="ECO:0007669"/>
    <property type="project" value="UniProtKB-SubCell"/>
</dbReference>
<feature type="binding site" evidence="12">
    <location>
        <position position="335"/>
    </location>
    <ligand>
        <name>K(+)</name>
        <dbReference type="ChEBI" id="CHEBI:29103"/>
    </ligand>
</feature>
<keyword evidence="7 12" id="KW-0418">Kinase</keyword>
<keyword evidence="6 12" id="KW-0547">Nucleotide-binding</keyword>
<evidence type="ECO:0000256" key="6">
    <source>
        <dbReference type="ARBA" id="ARBA00022741"/>
    </source>
</evidence>
<evidence type="ECO:0000256" key="2">
    <source>
        <dbReference type="ARBA" id="ARBA00012035"/>
    </source>
</evidence>
<comment type="pathway">
    <text evidence="12">Carbohydrate metabolism; D-ribose degradation; D-ribose 5-phosphate from beta-D-ribopyranose: step 2/2.</text>
</comment>
<feature type="binding site" evidence="12">
    <location>
        <position position="170"/>
    </location>
    <ligand>
        <name>substrate</name>
    </ligand>
</feature>
<dbReference type="InterPro" id="IPR002173">
    <property type="entry name" value="Carboh/pur_kinase_PfkB_CS"/>
</dbReference>
<keyword evidence="11 12" id="KW-0119">Carbohydrate metabolism</keyword>
<organism evidence="15 16">
    <name type="scientific">Fistulifera solaris</name>
    <name type="common">Oleaginous diatom</name>
    <dbReference type="NCBI Taxonomy" id="1519565"/>
    <lineage>
        <taxon>Eukaryota</taxon>
        <taxon>Sar</taxon>
        <taxon>Stramenopiles</taxon>
        <taxon>Ochrophyta</taxon>
        <taxon>Bacillariophyta</taxon>
        <taxon>Bacillariophyceae</taxon>
        <taxon>Bacillariophycidae</taxon>
        <taxon>Naviculales</taxon>
        <taxon>Naviculaceae</taxon>
        <taxon>Fistulifera</taxon>
    </lineage>
</organism>
<dbReference type="Proteomes" id="UP000198406">
    <property type="component" value="Unassembled WGS sequence"/>
</dbReference>
<evidence type="ECO:0000313" key="15">
    <source>
        <dbReference type="EMBL" id="GAX12345.1"/>
    </source>
</evidence>
<feature type="binding site" evidence="12">
    <location>
        <position position="216"/>
    </location>
    <ligand>
        <name>ATP</name>
        <dbReference type="ChEBI" id="CHEBI:30616"/>
    </ligand>
</feature>
<name>A0A1Z5JEB8_FISSO</name>
<feature type="binding site" evidence="12">
    <location>
        <position position="296"/>
    </location>
    <ligand>
        <name>K(+)</name>
        <dbReference type="ChEBI" id="CHEBI:29103"/>
    </ligand>
</feature>
<protein>
    <recommendedName>
        <fullName evidence="3 12">Ribokinase</fullName>
        <shortName evidence="12">RK</shortName>
        <ecNumber evidence="2 12">2.7.1.15</ecNumber>
    </recommendedName>
</protein>
<evidence type="ECO:0000256" key="7">
    <source>
        <dbReference type="ARBA" id="ARBA00022777"/>
    </source>
</evidence>
<dbReference type="UniPathway" id="UPA00916">
    <property type="reaction ID" value="UER00889"/>
</dbReference>
<comment type="similarity">
    <text evidence="12">Belongs to the carbohydrate kinase PfkB family. Ribokinase subfamily.</text>
</comment>
<dbReference type="GO" id="GO:0005634">
    <property type="term" value="C:nucleus"/>
    <property type="evidence" value="ECO:0007669"/>
    <property type="project" value="UniProtKB-SubCell"/>
</dbReference>
<dbReference type="EMBL" id="BDSP01000050">
    <property type="protein sequence ID" value="GAX12345.1"/>
    <property type="molecule type" value="Genomic_DNA"/>
</dbReference>
<dbReference type="GO" id="GO:0046872">
    <property type="term" value="F:metal ion binding"/>
    <property type="evidence" value="ECO:0007669"/>
    <property type="project" value="UniProtKB-KW"/>
</dbReference>
<dbReference type="InterPro" id="IPR002139">
    <property type="entry name" value="Ribo/fructo_kinase"/>
</dbReference>
<gene>
    <name evidence="15" type="ORF">FisN_1Hh278</name>
</gene>
<dbReference type="PANTHER" id="PTHR10584">
    <property type="entry name" value="SUGAR KINASE"/>
    <property type="match status" value="1"/>
</dbReference>
<feature type="binding site" evidence="12">
    <location>
        <position position="332"/>
    </location>
    <ligand>
        <name>K(+)</name>
        <dbReference type="ChEBI" id="CHEBI:29103"/>
    </ligand>
</feature>
<keyword evidence="5 12" id="KW-0479">Metal-binding</keyword>
<dbReference type="InterPro" id="IPR029056">
    <property type="entry name" value="Ribokinase-like"/>
</dbReference>
<dbReference type="PROSITE" id="PS00584">
    <property type="entry name" value="PFKB_KINASES_2"/>
    <property type="match status" value="1"/>
</dbReference>
<feature type="binding site" evidence="12">
    <location>
        <begin position="301"/>
        <end position="302"/>
    </location>
    <ligand>
        <name>ATP</name>
        <dbReference type="ChEBI" id="CHEBI:30616"/>
    </ligand>
</feature>
<feature type="binding site" evidence="12">
    <location>
        <begin position="65"/>
        <end position="69"/>
    </location>
    <ligand>
        <name>substrate</name>
    </ligand>
</feature>
<evidence type="ECO:0000256" key="3">
    <source>
        <dbReference type="ARBA" id="ARBA00016943"/>
    </source>
</evidence>
<evidence type="ECO:0000259" key="14">
    <source>
        <dbReference type="Pfam" id="PF00294"/>
    </source>
</evidence>
<feature type="domain" description="Carbohydrate kinase PfkB" evidence="14">
    <location>
        <begin position="28"/>
        <end position="344"/>
    </location>
</feature>
<dbReference type="OrthoDB" id="415590at2759"/>